<evidence type="ECO:0000256" key="4">
    <source>
        <dbReference type="ARBA" id="ARBA00023014"/>
    </source>
</evidence>
<evidence type="ECO:0000256" key="3">
    <source>
        <dbReference type="ARBA" id="ARBA00023004"/>
    </source>
</evidence>
<evidence type="ECO:0000259" key="7">
    <source>
        <dbReference type="PROSITE" id="PS51296"/>
    </source>
</evidence>
<feature type="domain" description="Rieske" evidence="7">
    <location>
        <begin position="10"/>
        <end position="106"/>
    </location>
</feature>
<evidence type="ECO:0000256" key="1">
    <source>
        <dbReference type="ARBA" id="ARBA00022714"/>
    </source>
</evidence>
<dbReference type="InterPro" id="IPR017941">
    <property type="entry name" value="Rieske_2Fe-2S"/>
</dbReference>
<sequence length="117" mass="12374">MSESGTAAEWHDALAVDALEEEFIETIEVDGRLVAVCLSGGEIFATSGYCSHEHEPLTDGMVIDGVIECPLHQGRFCARTGRAVGAPATVAIEVFETRVEDGRVLVRLGQKGGAEAS</sequence>
<dbReference type="SUPFAM" id="SSF50022">
    <property type="entry name" value="ISP domain"/>
    <property type="match status" value="1"/>
</dbReference>
<dbReference type="PROSITE" id="PS51296">
    <property type="entry name" value="RIESKE"/>
    <property type="match status" value="1"/>
</dbReference>
<evidence type="ECO:0000256" key="5">
    <source>
        <dbReference type="ARBA" id="ARBA00034078"/>
    </source>
</evidence>
<dbReference type="EMBL" id="BSYI01000038">
    <property type="protein sequence ID" value="GMG84549.1"/>
    <property type="molecule type" value="Genomic_DNA"/>
</dbReference>
<protein>
    <submittedName>
        <fullName evidence="8">MocE family 2Fe-2S type ferredoxin</fullName>
    </submittedName>
</protein>
<proteinExistence type="inferred from homology"/>
<dbReference type="Gene3D" id="2.102.10.10">
    <property type="entry name" value="Rieske [2Fe-2S] iron-sulphur domain"/>
    <property type="match status" value="1"/>
</dbReference>
<accession>A0ABQ6LPT5</accession>
<dbReference type="PANTHER" id="PTHR21496">
    <property type="entry name" value="FERREDOXIN-RELATED"/>
    <property type="match status" value="1"/>
</dbReference>
<dbReference type="RefSeq" id="WP_285673612.1">
    <property type="nucleotide sequence ID" value="NZ_BSYI01000038.1"/>
</dbReference>
<name>A0ABQ6LPT5_9RHOB</name>
<keyword evidence="3" id="KW-0408">Iron</keyword>
<evidence type="ECO:0000256" key="2">
    <source>
        <dbReference type="ARBA" id="ARBA00022723"/>
    </source>
</evidence>
<evidence type="ECO:0000256" key="6">
    <source>
        <dbReference type="ARBA" id="ARBA00038001"/>
    </source>
</evidence>
<evidence type="ECO:0000313" key="8">
    <source>
        <dbReference type="EMBL" id="GMG84549.1"/>
    </source>
</evidence>
<comment type="caution">
    <text evidence="8">The sequence shown here is derived from an EMBL/GenBank/DDBJ whole genome shotgun (WGS) entry which is preliminary data.</text>
</comment>
<keyword evidence="2" id="KW-0479">Metal-binding</keyword>
<dbReference type="Proteomes" id="UP001239909">
    <property type="component" value="Unassembled WGS sequence"/>
</dbReference>
<evidence type="ECO:0000313" key="9">
    <source>
        <dbReference type="Proteomes" id="UP001239909"/>
    </source>
</evidence>
<dbReference type="InterPro" id="IPR036922">
    <property type="entry name" value="Rieske_2Fe-2S_sf"/>
</dbReference>
<comment type="cofactor">
    <cofactor evidence="5">
        <name>[2Fe-2S] cluster</name>
        <dbReference type="ChEBI" id="CHEBI:190135"/>
    </cofactor>
</comment>
<dbReference type="Pfam" id="PF00355">
    <property type="entry name" value="Rieske"/>
    <property type="match status" value="1"/>
</dbReference>
<gene>
    <name evidence="8" type="ORF">LNKW23_37650</name>
</gene>
<keyword evidence="9" id="KW-1185">Reference proteome</keyword>
<reference evidence="8 9" key="1">
    <citation type="submission" date="2023-04" db="EMBL/GenBank/DDBJ databases">
        <title>Marinoamorphus aggregata gen. nov., sp. Nov., isolate from tissue of brittle star Ophioplocus japonicus.</title>
        <authorList>
            <person name="Kawano K."/>
            <person name="Sawayama S."/>
            <person name="Nakagawa S."/>
        </authorList>
    </citation>
    <scope>NUCLEOTIDE SEQUENCE [LARGE SCALE GENOMIC DNA]</scope>
    <source>
        <strain evidence="8 9">NKW23</strain>
    </source>
</reference>
<keyword evidence="4" id="KW-0411">Iron-sulfur</keyword>
<organism evidence="8 9">
    <name type="scientific">Paralimibaculum aggregatum</name>
    <dbReference type="NCBI Taxonomy" id="3036245"/>
    <lineage>
        <taxon>Bacteria</taxon>
        <taxon>Pseudomonadati</taxon>
        <taxon>Pseudomonadota</taxon>
        <taxon>Alphaproteobacteria</taxon>
        <taxon>Rhodobacterales</taxon>
        <taxon>Paracoccaceae</taxon>
        <taxon>Paralimibaculum</taxon>
    </lineage>
</organism>
<dbReference type="PANTHER" id="PTHR21496:SF0">
    <property type="entry name" value="RIESKE DOMAIN-CONTAINING PROTEIN"/>
    <property type="match status" value="1"/>
</dbReference>
<comment type="similarity">
    <text evidence="6">Belongs to the bacterial ring-hydroxylating dioxygenase ferredoxin component family.</text>
</comment>
<keyword evidence="1" id="KW-0001">2Fe-2S</keyword>
<dbReference type="CDD" id="cd03528">
    <property type="entry name" value="Rieske_RO_ferredoxin"/>
    <property type="match status" value="1"/>
</dbReference>